<dbReference type="AlphaFoldDB" id="A0A1G8AEZ8"/>
<evidence type="ECO:0000313" key="1">
    <source>
        <dbReference type="EMBL" id="SDH19471.1"/>
    </source>
</evidence>
<gene>
    <name evidence="1" type="ORF">SAMN04488121_109228</name>
</gene>
<organism evidence="1 2">
    <name type="scientific">Chitinophaga filiformis</name>
    <name type="common">Myxococcus filiformis</name>
    <name type="synonym">Flexibacter filiformis</name>
    <dbReference type="NCBI Taxonomy" id="104663"/>
    <lineage>
        <taxon>Bacteria</taxon>
        <taxon>Pseudomonadati</taxon>
        <taxon>Bacteroidota</taxon>
        <taxon>Chitinophagia</taxon>
        <taxon>Chitinophagales</taxon>
        <taxon>Chitinophagaceae</taxon>
        <taxon>Chitinophaga</taxon>
    </lineage>
</organism>
<protein>
    <submittedName>
        <fullName evidence="1">Uncharacterized protein</fullName>
    </submittedName>
</protein>
<proteinExistence type="predicted"/>
<reference evidence="2" key="1">
    <citation type="submission" date="2016-10" db="EMBL/GenBank/DDBJ databases">
        <authorList>
            <person name="Varghese N."/>
            <person name="Submissions S."/>
        </authorList>
    </citation>
    <scope>NUCLEOTIDE SEQUENCE [LARGE SCALE GENOMIC DNA]</scope>
    <source>
        <strain evidence="2">DSM 527</strain>
    </source>
</reference>
<accession>A0A1G8AEZ8</accession>
<dbReference type="EMBL" id="FNBN01000009">
    <property type="protein sequence ID" value="SDH19471.1"/>
    <property type="molecule type" value="Genomic_DNA"/>
</dbReference>
<sequence length="57" mass="6004">MLSGSAGFRFNSTGGLLIKAFISSDFLKKSSLKATDLFKASTAFIASPVIDLSANPY</sequence>
<dbReference type="Proteomes" id="UP000199045">
    <property type="component" value="Unassembled WGS sequence"/>
</dbReference>
<name>A0A1G8AEZ8_CHIFI</name>
<evidence type="ECO:0000313" key="2">
    <source>
        <dbReference type="Proteomes" id="UP000199045"/>
    </source>
</evidence>